<feature type="compositionally biased region" description="Basic and acidic residues" evidence="2">
    <location>
        <begin position="392"/>
        <end position="410"/>
    </location>
</feature>
<feature type="compositionally biased region" description="Gly residues" evidence="2">
    <location>
        <begin position="342"/>
        <end position="373"/>
    </location>
</feature>
<feature type="compositionally biased region" description="Gly residues" evidence="2">
    <location>
        <begin position="262"/>
        <end position="309"/>
    </location>
</feature>
<dbReference type="EMBL" id="VWPH01000008">
    <property type="protein sequence ID" value="KAA5831894.1"/>
    <property type="molecule type" value="Genomic_DNA"/>
</dbReference>
<feature type="region of interest" description="Disordered" evidence="2">
    <location>
        <begin position="342"/>
        <end position="424"/>
    </location>
</feature>
<dbReference type="OrthoDB" id="3701252at2"/>
<feature type="compositionally biased region" description="Gly residues" evidence="2">
    <location>
        <begin position="213"/>
        <end position="226"/>
    </location>
</feature>
<organism evidence="3 4">
    <name type="scientific">Saccharopolyspora hirsuta</name>
    <dbReference type="NCBI Taxonomy" id="1837"/>
    <lineage>
        <taxon>Bacteria</taxon>
        <taxon>Bacillati</taxon>
        <taxon>Actinomycetota</taxon>
        <taxon>Actinomycetes</taxon>
        <taxon>Pseudonocardiales</taxon>
        <taxon>Pseudonocardiaceae</taxon>
        <taxon>Saccharopolyspora</taxon>
    </lineage>
</organism>
<dbReference type="AlphaFoldDB" id="A0A5M7BXE7"/>
<feature type="coiled-coil region" evidence="1">
    <location>
        <begin position="133"/>
        <end position="160"/>
    </location>
</feature>
<sequence>MTNSRHMEPATFESATLEQMRNWVDGGSADGAYNQADGWKTEDQYLRDLRTRLEDRLKEVGAVMRSESGEAMQNQAVPVVLWTEVAADSALAQSRLMTQQGDAFNKVQSSIPGKDEEQEVPDNNWFEDTWDSMVNGQTDAEAAKQHNEKLRQEAVQAFETYANTSQSNVASSAVFTPPPENGMKVAVSGSQHPTVGGVPTVSNTPSGTSSQWAGGGGTGGVGGGGSSTVPSGYSGGSGGFGSGGTGGGGGGYGTTPVWQRPGQGGPGQSGPGGGRVPTGPGAGQPGVPGMALGPGGGSGTGAGAGGRVPGAGGAGGRGFGAGGAGGAGGRGAGSGLGAGGRAGAGGLGGAGGTGTGSGAGGAGGAGGRGGMAGAGAAAGRPQGKQGEEDQEHETPEFLKGDHGFFDDDMPKVAPPVFGDWDQQK</sequence>
<evidence type="ECO:0000256" key="1">
    <source>
        <dbReference type="SAM" id="Coils"/>
    </source>
</evidence>
<dbReference type="Gene3D" id="1.20.1260.20">
    <property type="entry name" value="PPE superfamily"/>
    <property type="match status" value="1"/>
</dbReference>
<evidence type="ECO:0000313" key="4">
    <source>
        <dbReference type="Proteomes" id="UP000323946"/>
    </source>
</evidence>
<dbReference type="InterPro" id="IPR038332">
    <property type="entry name" value="PPE_sf"/>
</dbReference>
<reference evidence="3 4" key="1">
    <citation type="submission" date="2019-09" db="EMBL/GenBank/DDBJ databases">
        <title>Draft genome sequence of the thermophilic Saccharopolyspora hirsuta VKM Ac-666T.</title>
        <authorList>
            <person name="Lobastova T.G."/>
            <person name="Fokina V."/>
            <person name="Bragin E.Y."/>
            <person name="Shtratnikova V.Y."/>
            <person name="Starodumova I.P."/>
            <person name="Tarlachkov S.V."/>
            <person name="Donova M.V."/>
        </authorList>
    </citation>
    <scope>NUCLEOTIDE SEQUENCE [LARGE SCALE GENOMIC DNA]</scope>
    <source>
        <strain evidence="3 4">VKM Ac-666</strain>
    </source>
</reference>
<evidence type="ECO:0000313" key="3">
    <source>
        <dbReference type="EMBL" id="KAA5831894.1"/>
    </source>
</evidence>
<evidence type="ECO:0000256" key="2">
    <source>
        <dbReference type="SAM" id="MobiDB-lite"/>
    </source>
</evidence>
<feature type="compositionally biased region" description="Gly residues" evidence="2">
    <location>
        <begin position="233"/>
        <end position="253"/>
    </location>
</feature>
<name>A0A5M7BXE7_SACHI</name>
<evidence type="ECO:0008006" key="5">
    <source>
        <dbReference type="Google" id="ProtNLM"/>
    </source>
</evidence>
<gene>
    <name evidence="3" type="ORF">F1721_18915</name>
</gene>
<comment type="caution">
    <text evidence="3">The sequence shown here is derived from an EMBL/GenBank/DDBJ whole genome shotgun (WGS) entry which is preliminary data.</text>
</comment>
<proteinExistence type="predicted"/>
<keyword evidence="1" id="KW-0175">Coiled coil</keyword>
<accession>A0A5M7BXE7</accession>
<keyword evidence="4" id="KW-1185">Reference proteome</keyword>
<feature type="region of interest" description="Disordered" evidence="2">
    <location>
        <begin position="193"/>
        <end position="309"/>
    </location>
</feature>
<dbReference type="Proteomes" id="UP000323946">
    <property type="component" value="Unassembled WGS sequence"/>
</dbReference>
<protein>
    <recommendedName>
        <fullName evidence="5">PPE domain-containing protein</fullName>
    </recommendedName>
</protein>